<dbReference type="Pfam" id="PF01553">
    <property type="entry name" value="Acyltransferase"/>
    <property type="match status" value="1"/>
</dbReference>
<dbReference type="PANTHER" id="PTHR10434:SF40">
    <property type="entry name" value="1-ACYL-SN-GLYCEROL-3-PHOSPHATE ACYLTRANSFERASE"/>
    <property type="match status" value="1"/>
</dbReference>
<evidence type="ECO:0000256" key="1">
    <source>
        <dbReference type="ARBA" id="ARBA00022679"/>
    </source>
</evidence>
<comment type="caution">
    <text evidence="4">The sequence shown here is derived from an EMBL/GenBank/DDBJ whole genome shotgun (WGS) entry which is preliminary data.</text>
</comment>
<dbReference type="AlphaFoldDB" id="A0A934N3E6"/>
<evidence type="ECO:0000259" key="3">
    <source>
        <dbReference type="SMART" id="SM00563"/>
    </source>
</evidence>
<dbReference type="GO" id="GO:0003841">
    <property type="term" value="F:1-acylglycerol-3-phosphate O-acyltransferase activity"/>
    <property type="evidence" value="ECO:0007669"/>
    <property type="project" value="TreeGrafter"/>
</dbReference>
<dbReference type="PANTHER" id="PTHR10434">
    <property type="entry name" value="1-ACYL-SN-GLYCEROL-3-PHOSPHATE ACYLTRANSFERASE"/>
    <property type="match status" value="1"/>
</dbReference>
<keyword evidence="1" id="KW-0808">Transferase</keyword>
<dbReference type="EMBL" id="JAEKNR010000138">
    <property type="protein sequence ID" value="MBJ7599060.1"/>
    <property type="molecule type" value="Genomic_DNA"/>
</dbReference>
<dbReference type="InterPro" id="IPR002123">
    <property type="entry name" value="Plipid/glycerol_acylTrfase"/>
</dbReference>
<proteinExistence type="predicted"/>
<dbReference type="CDD" id="cd07989">
    <property type="entry name" value="LPLAT_AGPAT-like"/>
    <property type="match status" value="1"/>
</dbReference>
<protein>
    <submittedName>
        <fullName evidence="4">1-acyl-sn-glycerol-3-phosphate acyltransferase</fullName>
    </submittedName>
</protein>
<keyword evidence="2 4" id="KW-0012">Acyltransferase</keyword>
<dbReference type="GO" id="GO:0006654">
    <property type="term" value="P:phosphatidic acid biosynthetic process"/>
    <property type="evidence" value="ECO:0007669"/>
    <property type="project" value="TreeGrafter"/>
</dbReference>
<name>A0A934N3E6_9BACT</name>
<feature type="domain" description="Phospholipid/glycerol acyltransferase" evidence="3">
    <location>
        <begin position="55"/>
        <end position="173"/>
    </location>
</feature>
<keyword evidence="5" id="KW-1185">Reference proteome</keyword>
<accession>A0A934N3E6</accession>
<dbReference type="Proteomes" id="UP000612893">
    <property type="component" value="Unassembled WGS sequence"/>
</dbReference>
<sequence>MTEPARAIPAADGLPVQRKATLGFRLARIVLGPLFRLLFRLRVRGLENIPAGRNYVLISNHLNWLDPFTLLLAFPSEPRLHFLADPENLVKNRWHWWIVRKVGGYISVDLKRHHDTLLYEQVRRGLARGVVVAIFPEAAYGPREGELQGFKKGFAHFAIEGQVPVLPVALSGTKDLWLGKQIELRIGEPIESGGRQVDELVQLARDRLRQLLPAYTERPGWKPFRRLLTRLLY</sequence>
<dbReference type="SMART" id="SM00563">
    <property type="entry name" value="PlsC"/>
    <property type="match status" value="1"/>
</dbReference>
<organism evidence="4 5">
    <name type="scientific">Candidatus Nephthysia bennettiae</name>
    <dbReference type="NCBI Taxonomy" id="3127016"/>
    <lineage>
        <taxon>Bacteria</taxon>
        <taxon>Bacillati</taxon>
        <taxon>Candidatus Dormiibacterota</taxon>
        <taxon>Candidatus Dormibacteria</taxon>
        <taxon>Candidatus Dormibacterales</taxon>
        <taxon>Candidatus Dormibacteraceae</taxon>
        <taxon>Candidatus Nephthysia</taxon>
    </lineage>
</organism>
<evidence type="ECO:0000313" key="5">
    <source>
        <dbReference type="Proteomes" id="UP000612893"/>
    </source>
</evidence>
<dbReference type="SUPFAM" id="SSF69593">
    <property type="entry name" value="Glycerol-3-phosphate (1)-acyltransferase"/>
    <property type="match status" value="1"/>
</dbReference>
<evidence type="ECO:0000256" key="2">
    <source>
        <dbReference type="ARBA" id="ARBA00023315"/>
    </source>
</evidence>
<gene>
    <name evidence="4" type="ORF">JF922_13390</name>
</gene>
<dbReference type="RefSeq" id="WP_338202430.1">
    <property type="nucleotide sequence ID" value="NZ_JAEKNR010000138.1"/>
</dbReference>
<evidence type="ECO:0000313" key="4">
    <source>
        <dbReference type="EMBL" id="MBJ7599060.1"/>
    </source>
</evidence>
<reference evidence="4" key="1">
    <citation type="submission" date="2020-10" db="EMBL/GenBank/DDBJ databases">
        <title>Ca. Dormibacterota MAGs.</title>
        <authorList>
            <person name="Montgomery K."/>
        </authorList>
    </citation>
    <scope>NUCLEOTIDE SEQUENCE [LARGE SCALE GENOMIC DNA]</scope>
    <source>
        <strain evidence="4">SC8812_S17_10</strain>
    </source>
</reference>